<feature type="compositionally biased region" description="Low complexity" evidence="5">
    <location>
        <begin position="690"/>
        <end position="701"/>
    </location>
</feature>
<dbReference type="GeneID" id="64624659"/>
<dbReference type="InterPro" id="IPR001965">
    <property type="entry name" value="Znf_PHD"/>
</dbReference>
<evidence type="ECO:0000256" key="4">
    <source>
        <dbReference type="PROSITE-ProRule" id="PRU00146"/>
    </source>
</evidence>
<dbReference type="CDD" id="cd15534">
    <property type="entry name" value="PHD2_PHF12_Rco1"/>
    <property type="match status" value="1"/>
</dbReference>
<gene>
    <name evidence="7" type="ORF">BJ212DRAFT_1267226</name>
</gene>
<evidence type="ECO:0000256" key="2">
    <source>
        <dbReference type="ARBA" id="ARBA00022771"/>
    </source>
</evidence>
<dbReference type="EMBL" id="JABBWG010000009">
    <property type="protein sequence ID" value="KAG1819615.1"/>
    <property type="molecule type" value="Genomic_DNA"/>
</dbReference>
<feature type="region of interest" description="Disordered" evidence="5">
    <location>
        <begin position="82"/>
        <end position="199"/>
    </location>
</feature>
<reference evidence="7" key="1">
    <citation type="journal article" date="2020" name="New Phytol.">
        <title>Comparative genomics reveals dynamic genome evolution in host specialist ectomycorrhizal fungi.</title>
        <authorList>
            <person name="Lofgren L.A."/>
            <person name="Nguyen N.H."/>
            <person name="Vilgalys R."/>
            <person name="Ruytinx J."/>
            <person name="Liao H.L."/>
            <person name="Branco S."/>
            <person name="Kuo A."/>
            <person name="LaButti K."/>
            <person name="Lipzen A."/>
            <person name="Andreopoulos W."/>
            <person name="Pangilinan J."/>
            <person name="Riley R."/>
            <person name="Hundley H."/>
            <person name="Na H."/>
            <person name="Barry K."/>
            <person name="Grigoriev I.V."/>
            <person name="Stajich J.E."/>
            <person name="Kennedy P.G."/>
        </authorList>
    </citation>
    <scope>NUCLEOTIDE SEQUENCE</scope>
    <source>
        <strain evidence="7">MN1</strain>
    </source>
</reference>
<dbReference type="InterPro" id="IPR011011">
    <property type="entry name" value="Znf_FYVE_PHD"/>
</dbReference>
<dbReference type="InterPro" id="IPR019786">
    <property type="entry name" value="Zinc_finger_PHD-type_CS"/>
</dbReference>
<evidence type="ECO:0000259" key="6">
    <source>
        <dbReference type="PROSITE" id="PS50016"/>
    </source>
</evidence>
<dbReference type="SMART" id="SM00249">
    <property type="entry name" value="PHD"/>
    <property type="match status" value="2"/>
</dbReference>
<feature type="compositionally biased region" description="Low complexity" evidence="5">
    <location>
        <begin position="373"/>
        <end position="391"/>
    </location>
</feature>
<protein>
    <recommendedName>
        <fullName evidence="6">PHD-type domain-containing protein</fullName>
    </recommendedName>
</protein>
<evidence type="ECO:0000256" key="5">
    <source>
        <dbReference type="SAM" id="MobiDB-lite"/>
    </source>
</evidence>
<dbReference type="PROSITE" id="PS01359">
    <property type="entry name" value="ZF_PHD_1"/>
    <property type="match status" value="1"/>
</dbReference>
<sequence length="1289" mass="141790">MTSMADVPVYMLPGEPVVQPPHLEGLSDPSLSTEILPGPPSLLSVQQAAHKRDPKKPGAFVSYLPASDPGTTYSGLMASTALSASDAEGQRRKRARVDKGTANGRAQRASARNLNSSAIPPPDLIVAEASSRQPSIPPLQDSDPFPINHDFDELSISRATSAPALDEPLPPQLPLPVVSNGRGRPRKDKGKGKETEKHSVKIKEEPMATYSLSPDPSLGLLNEDHCSSCRSLGALVYCDGCPRAFHLWCLDPPMETVDLPELGERWFCPSCTIRKVSSTDQTPPSFMSPLIHQAQTNIPKEFQLPEDVRSFFKDVATGSNGCYVDGSEVKPPRLNRHGQLEEREPYRLKDKNGVPVLCFRCGTSTLPSVVDVSAPPAKRSRRSTSSSHSATPEVWRSMVSCDYCSLHWHLDCLDPPLVAMPPFNKKWMCPNHADHVLQPKRRIPKQNPPMIDITKPRQFNNGNIDVVHPQGTSMAEKLVFDEILISGRRYRVPEKVIMLDFWNKISKDQHLDQRYVPPVSTMSSPLTSLSSLDDFDESIGTLPEGPLISRDELHAAQALCNFQRMLTIQTEQRHAPVGSSKNLVDSSTQTEAELPPTIPLPPQRKAPMKSALLATENGSAAKLSVQTPLDQSAPARPKRARTAVKQEAEEVNLRLPDNSEKQAEASTRTTRQRRKPRPSETAKDEGAFVASAQAPAPASSSMIRSVGPDTSDLSSASVLPTSNPHKVNTPITPKASVTITQSTQSATPTLKIRLPRLSAVSAAVHSNAAPPVTAPAHTAASSKGPRPKRRLRRQTSDTATVSLSGTSSSATDGGDEFEPNKPSKVSFLAIHLSFNVGFIQYVVPKGPTILAGSESVDLPGYDLWLHFVDNVHAFDGSIDIERFHDALASTLQMYPHAAGKLCTTGGRWFIQLTNSGLAVEAEDRKEELSTSFIQGDWVIQDDLSPLLSQLPPDATIVNGSASLVRFKITTFKDRTCLAVSWHHTLAVSEMAGDAVALCRFMQTLSLFYQSVEPDFSPPTFDKHQYRTPEPSTSSDFLPLMPHLWVSYPFDELEAKYAEACEDLGNLRWRFHEHHLHALHSMLSADGEGYLSWHDCLTAYIVTLLNRSMPRPIRMVTNVANFRRVEAHYIASNVAGNVIQNIPTGTLPFHMRDIAIAVRESIVRCRNRIFLEDWMAVASDIMLATANAGKSFFFASRPGVMTVNSNVAIDWCDAHFGFPDSSSFFTTGSLKFYFRPFKSNPMLCDGTWRPRKGSVDVSMGVPRVLQAKLLDLLSLDFETILYRSPWDTEL</sequence>
<dbReference type="PROSITE" id="PS50016">
    <property type="entry name" value="ZF_PHD_2"/>
    <property type="match status" value="1"/>
</dbReference>
<dbReference type="Gene3D" id="3.30.559.10">
    <property type="entry name" value="Chloramphenicol acetyltransferase-like domain"/>
    <property type="match status" value="1"/>
</dbReference>
<comment type="caution">
    <text evidence="7">The sequence shown here is derived from an EMBL/GenBank/DDBJ whole genome shotgun (WGS) entry which is preliminary data.</text>
</comment>
<dbReference type="PANTHER" id="PTHR47636:SF1">
    <property type="entry name" value="TRANSCRIPTIONAL REGULATORY PROTEIN RCO1"/>
    <property type="match status" value="1"/>
</dbReference>
<evidence type="ECO:0000313" key="8">
    <source>
        <dbReference type="Proteomes" id="UP000807769"/>
    </source>
</evidence>
<feature type="domain" description="PHD-type" evidence="6">
    <location>
        <begin position="223"/>
        <end position="274"/>
    </location>
</feature>
<dbReference type="Pfam" id="PF00628">
    <property type="entry name" value="PHD"/>
    <property type="match status" value="2"/>
</dbReference>
<feature type="region of interest" description="Disordered" evidence="5">
    <location>
        <begin position="573"/>
        <end position="745"/>
    </location>
</feature>
<feature type="region of interest" description="Disordered" evidence="5">
    <location>
        <begin position="768"/>
        <end position="818"/>
    </location>
</feature>
<dbReference type="InterPro" id="IPR019787">
    <property type="entry name" value="Znf_PHD-finger"/>
</dbReference>
<dbReference type="InterPro" id="IPR013083">
    <property type="entry name" value="Znf_RING/FYVE/PHD"/>
</dbReference>
<dbReference type="GO" id="GO:0008270">
    <property type="term" value="F:zinc ion binding"/>
    <property type="evidence" value="ECO:0007669"/>
    <property type="project" value="UniProtKB-KW"/>
</dbReference>
<evidence type="ECO:0000256" key="3">
    <source>
        <dbReference type="ARBA" id="ARBA00022833"/>
    </source>
</evidence>
<dbReference type="SUPFAM" id="SSF57903">
    <property type="entry name" value="FYVE/PHD zinc finger"/>
    <property type="match status" value="2"/>
</dbReference>
<dbReference type="Gene3D" id="3.30.40.10">
    <property type="entry name" value="Zinc/RING finger domain, C3HC4 (zinc finger)"/>
    <property type="match status" value="2"/>
</dbReference>
<dbReference type="Proteomes" id="UP000807769">
    <property type="component" value="Unassembled WGS sequence"/>
</dbReference>
<dbReference type="GO" id="GO:0032221">
    <property type="term" value="C:Rpd3S complex"/>
    <property type="evidence" value="ECO:0007669"/>
    <property type="project" value="TreeGrafter"/>
</dbReference>
<feature type="compositionally biased region" description="Basic and acidic residues" evidence="5">
    <location>
        <begin position="644"/>
        <end position="663"/>
    </location>
</feature>
<dbReference type="RefSeq" id="XP_041195150.1">
    <property type="nucleotide sequence ID" value="XM_041330642.1"/>
</dbReference>
<keyword evidence="8" id="KW-1185">Reference proteome</keyword>
<feature type="compositionally biased region" description="Low complexity" evidence="5">
    <location>
        <begin position="798"/>
        <end position="812"/>
    </location>
</feature>
<dbReference type="InterPro" id="IPR052819">
    <property type="entry name" value="Chromatin_regulatory_protein"/>
</dbReference>
<dbReference type="OrthoDB" id="5876363at2759"/>
<evidence type="ECO:0000256" key="1">
    <source>
        <dbReference type="ARBA" id="ARBA00022723"/>
    </source>
</evidence>
<feature type="compositionally biased region" description="Basic and acidic residues" evidence="5">
    <location>
        <begin position="677"/>
        <end position="686"/>
    </location>
</feature>
<feature type="compositionally biased region" description="Low complexity" evidence="5">
    <location>
        <begin position="768"/>
        <end position="780"/>
    </location>
</feature>
<keyword evidence="2 4" id="KW-0863">Zinc-finger</keyword>
<feature type="compositionally biased region" description="Polar residues" evidence="5">
    <location>
        <begin position="579"/>
        <end position="591"/>
    </location>
</feature>
<feature type="region of interest" description="Disordered" evidence="5">
    <location>
        <begin position="372"/>
        <end position="391"/>
    </location>
</feature>
<evidence type="ECO:0000313" key="7">
    <source>
        <dbReference type="EMBL" id="KAG1819615.1"/>
    </source>
</evidence>
<feature type="compositionally biased region" description="Polar residues" evidence="5">
    <location>
        <begin position="711"/>
        <end position="745"/>
    </location>
</feature>
<dbReference type="InterPro" id="IPR023213">
    <property type="entry name" value="CAT-like_dom_sf"/>
</dbReference>
<proteinExistence type="predicted"/>
<name>A0A9P7EES9_9AGAM</name>
<dbReference type="GO" id="GO:0006357">
    <property type="term" value="P:regulation of transcription by RNA polymerase II"/>
    <property type="evidence" value="ECO:0007669"/>
    <property type="project" value="TreeGrafter"/>
</dbReference>
<keyword evidence="3" id="KW-0862">Zinc</keyword>
<keyword evidence="1" id="KW-0479">Metal-binding</keyword>
<feature type="region of interest" description="Disordered" evidence="5">
    <location>
        <begin position="20"/>
        <end position="65"/>
    </location>
</feature>
<organism evidence="7 8">
    <name type="scientific">Suillus subaureus</name>
    <dbReference type="NCBI Taxonomy" id="48587"/>
    <lineage>
        <taxon>Eukaryota</taxon>
        <taxon>Fungi</taxon>
        <taxon>Dikarya</taxon>
        <taxon>Basidiomycota</taxon>
        <taxon>Agaricomycotina</taxon>
        <taxon>Agaricomycetes</taxon>
        <taxon>Agaricomycetidae</taxon>
        <taxon>Boletales</taxon>
        <taxon>Suillineae</taxon>
        <taxon>Suillaceae</taxon>
        <taxon>Suillus</taxon>
    </lineage>
</organism>
<accession>A0A9P7EES9</accession>
<dbReference type="PANTHER" id="PTHR47636">
    <property type="entry name" value="TRANSCRIPTIONAL REGULATORY PROTEIN RCO1"/>
    <property type="match status" value="1"/>
</dbReference>